<proteinExistence type="predicted"/>
<gene>
    <name evidence="2" type="ORF">GCM10023224_44800</name>
</gene>
<reference evidence="3" key="1">
    <citation type="journal article" date="2019" name="Int. J. Syst. Evol. Microbiol.">
        <title>The Global Catalogue of Microorganisms (GCM) 10K type strain sequencing project: providing services to taxonomists for standard genome sequencing and annotation.</title>
        <authorList>
            <consortium name="The Broad Institute Genomics Platform"/>
            <consortium name="The Broad Institute Genome Sequencing Center for Infectious Disease"/>
            <person name="Wu L."/>
            <person name="Ma J."/>
        </authorList>
    </citation>
    <scope>NUCLEOTIDE SEQUENCE [LARGE SCALE GENOMIC DNA]</scope>
    <source>
        <strain evidence="3">JCM 18123</strain>
    </source>
</reference>
<comment type="caution">
    <text evidence="2">The sequence shown here is derived from an EMBL/GenBank/DDBJ whole genome shotgun (WGS) entry which is preliminary data.</text>
</comment>
<feature type="region of interest" description="Disordered" evidence="1">
    <location>
        <begin position="1"/>
        <end position="74"/>
    </location>
</feature>
<accession>A0ABP9GVU0</accession>
<evidence type="ECO:0000313" key="3">
    <source>
        <dbReference type="Proteomes" id="UP001499993"/>
    </source>
</evidence>
<organism evidence="2 3">
    <name type="scientific">Streptomonospora halophila</name>
    <dbReference type="NCBI Taxonomy" id="427369"/>
    <lineage>
        <taxon>Bacteria</taxon>
        <taxon>Bacillati</taxon>
        <taxon>Actinomycetota</taxon>
        <taxon>Actinomycetes</taxon>
        <taxon>Streptosporangiales</taxon>
        <taxon>Nocardiopsidaceae</taxon>
        <taxon>Streptomonospora</taxon>
    </lineage>
</organism>
<dbReference type="EMBL" id="BAABIK010000033">
    <property type="protein sequence ID" value="GAA4954452.1"/>
    <property type="molecule type" value="Genomic_DNA"/>
</dbReference>
<evidence type="ECO:0000313" key="2">
    <source>
        <dbReference type="EMBL" id="GAA4954452.1"/>
    </source>
</evidence>
<name>A0ABP9GVU0_9ACTN</name>
<dbReference type="Proteomes" id="UP001499993">
    <property type="component" value="Unassembled WGS sequence"/>
</dbReference>
<protein>
    <submittedName>
        <fullName evidence="2">Uncharacterized protein</fullName>
    </submittedName>
</protein>
<sequence>MRLTTAGGSGEGAGDLAAASRAARPWNRQGSAVRHRMRPQNVLDAMPGCTTRAAEAGRTAERAGAERLPVTHVGPSLRPEEALRRAAADYAGPVAYAGPRKTCTVG</sequence>
<evidence type="ECO:0000256" key="1">
    <source>
        <dbReference type="SAM" id="MobiDB-lite"/>
    </source>
</evidence>
<keyword evidence="3" id="KW-1185">Reference proteome</keyword>